<dbReference type="Proteomes" id="UP000609651">
    <property type="component" value="Unassembled WGS sequence"/>
</dbReference>
<evidence type="ECO:0000256" key="1">
    <source>
        <dbReference type="SAM" id="MobiDB-lite"/>
    </source>
</evidence>
<organism evidence="2 3">
    <name type="scientific">Alienimonas chondri</name>
    <dbReference type="NCBI Taxonomy" id="2681879"/>
    <lineage>
        <taxon>Bacteria</taxon>
        <taxon>Pseudomonadati</taxon>
        <taxon>Planctomycetota</taxon>
        <taxon>Planctomycetia</taxon>
        <taxon>Planctomycetales</taxon>
        <taxon>Planctomycetaceae</taxon>
        <taxon>Alienimonas</taxon>
    </lineage>
</organism>
<comment type="caution">
    <text evidence="2">The sequence shown here is derived from an EMBL/GenBank/DDBJ whole genome shotgun (WGS) entry which is preliminary data.</text>
</comment>
<accession>A0ABX1V8Y9</accession>
<dbReference type="EMBL" id="WTPX01000001">
    <property type="protein sequence ID" value="NNJ23976.1"/>
    <property type="molecule type" value="Genomic_DNA"/>
</dbReference>
<feature type="region of interest" description="Disordered" evidence="1">
    <location>
        <begin position="144"/>
        <end position="168"/>
    </location>
</feature>
<keyword evidence="3" id="KW-1185">Reference proteome</keyword>
<protein>
    <submittedName>
        <fullName evidence="2">Uncharacterized protein</fullName>
    </submittedName>
</protein>
<name>A0ABX1V8Y9_9PLAN</name>
<evidence type="ECO:0000313" key="3">
    <source>
        <dbReference type="Proteomes" id="UP000609651"/>
    </source>
</evidence>
<sequence length="168" mass="17835">MSPDESADGLPAAPPVPVPEGWTAERDGGTLTLITPDTCFWTFTAIPGGPDPADAVDSAVAGLRDEYEDFESEPLPAPPLVEGESGLDTAFFCLDSTVAARVRAFRDAGVTYVLFYQGVDREIEERRRELEALSRRAVRAVTGSSLTEMAGPGSDESGASSAPFKLPR</sequence>
<gene>
    <name evidence="2" type="ORF">LzC2_00230</name>
</gene>
<feature type="region of interest" description="Disordered" evidence="1">
    <location>
        <begin position="1"/>
        <end position="29"/>
    </location>
</feature>
<reference evidence="2 3" key="1">
    <citation type="journal article" date="2020" name="Syst. Appl. Microbiol.">
        <title>Alienimonas chondri sp. nov., a novel planctomycete isolated from the biofilm of the red alga Chondrus crispus.</title>
        <authorList>
            <person name="Vitorino I."/>
            <person name="Albuquerque L."/>
            <person name="Wiegand S."/>
            <person name="Kallscheuer N."/>
            <person name="da Costa M.S."/>
            <person name="Lobo-da-Cunha A."/>
            <person name="Jogler C."/>
            <person name="Lage O.M."/>
        </authorList>
    </citation>
    <scope>NUCLEOTIDE SEQUENCE [LARGE SCALE GENOMIC DNA]</scope>
    <source>
        <strain evidence="2 3">LzC2</strain>
    </source>
</reference>
<evidence type="ECO:0000313" key="2">
    <source>
        <dbReference type="EMBL" id="NNJ23976.1"/>
    </source>
</evidence>
<proteinExistence type="predicted"/>